<dbReference type="AlphaFoldDB" id="A0AAD7I1B0"/>
<comment type="caution">
    <text evidence="1">The sequence shown here is derived from an EMBL/GenBank/DDBJ whole genome shotgun (WGS) entry which is preliminary data.</text>
</comment>
<keyword evidence="2" id="KW-1185">Reference proteome</keyword>
<reference evidence="1" key="1">
    <citation type="submission" date="2023-03" db="EMBL/GenBank/DDBJ databases">
        <title>Massive genome expansion in bonnet fungi (Mycena s.s.) driven by repeated elements and novel gene families across ecological guilds.</title>
        <authorList>
            <consortium name="Lawrence Berkeley National Laboratory"/>
            <person name="Harder C.B."/>
            <person name="Miyauchi S."/>
            <person name="Viragh M."/>
            <person name="Kuo A."/>
            <person name="Thoen E."/>
            <person name="Andreopoulos B."/>
            <person name="Lu D."/>
            <person name="Skrede I."/>
            <person name="Drula E."/>
            <person name="Henrissat B."/>
            <person name="Morin E."/>
            <person name="Kohler A."/>
            <person name="Barry K."/>
            <person name="LaButti K."/>
            <person name="Morin E."/>
            <person name="Salamov A."/>
            <person name="Lipzen A."/>
            <person name="Mereny Z."/>
            <person name="Hegedus B."/>
            <person name="Baldrian P."/>
            <person name="Stursova M."/>
            <person name="Weitz H."/>
            <person name="Taylor A."/>
            <person name="Grigoriev I.V."/>
            <person name="Nagy L.G."/>
            <person name="Martin F."/>
            <person name="Kauserud H."/>
        </authorList>
    </citation>
    <scope>NUCLEOTIDE SEQUENCE</scope>
    <source>
        <strain evidence="1">CBHHK182m</strain>
    </source>
</reference>
<evidence type="ECO:0008006" key="3">
    <source>
        <dbReference type="Google" id="ProtNLM"/>
    </source>
</evidence>
<feature type="non-terminal residue" evidence="1">
    <location>
        <position position="1"/>
    </location>
</feature>
<organism evidence="1 2">
    <name type="scientific">Mycena metata</name>
    <dbReference type="NCBI Taxonomy" id="1033252"/>
    <lineage>
        <taxon>Eukaryota</taxon>
        <taxon>Fungi</taxon>
        <taxon>Dikarya</taxon>
        <taxon>Basidiomycota</taxon>
        <taxon>Agaricomycotina</taxon>
        <taxon>Agaricomycetes</taxon>
        <taxon>Agaricomycetidae</taxon>
        <taxon>Agaricales</taxon>
        <taxon>Marasmiineae</taxon>
        <taxon>Mycenaceae</taxon>
        <taxon>Mycena</taxon>
    </lineage>
</organism>
<feature type="non-terminal residue" evidence="1">
    <location>
        <position position="116"/>
    </location>
</feature>
<dbReference type="EMBL" id="JARKIB010000143">
    <property type="protein sequence ID" value="KAJ7732701.1"/>
    <property type="molecule type" value="Genomic_DNA"/>
</dbReference>
<evidence type="ECO:0000313" key="1">
    <source>
        <dbReference type="EMBL" id="KAJ7732701.1"/>
    </source>
</evidence>
<evidence type="ECO:0000313" key="2">
    <source>
        <dbReference type="Proteomes" id="UP001215598"/>
    </source>
</evidence>
<accession>A0AAD7I1B0</accession>
<dbReference type="Proteomes" id="UP001215598">
    <property type="component" value="Unassembled WGS sequence"/>
</dbReference>
<proteinExistence type="predicted"/>
<sequence length="116" mass="13245">LGTNYCPQDDEISQISALIAEPSLRLIILDQELRKLTDERERLATYVDSHAALISPVRRLPLDILQEIFIACFPTHRNCVMSATEAPVLLGRICSSWRDISLSRPRLWSRLHIPKP</sequence>
<name>A0AAD7I1B0_9AGAR</name>
<protein>
    <recommendedName>
        <fullName evidence="3">F-box domain-containing protein</fullName>
    </recommendedName>
</protein>
<gene>
    <name evidence="1" type="ORF">B0H16DRAFT_1248183</name>
</gene>